<dbReference type="SUPFAM" id="SSF53335">
    <property type="entry name" value="S-adenosyl-L-methionine-dependent methyltransferases"/>
    <property type="match status" value="1"/>
</dbReference>
<dbReference type="PANTHER" id="PTHR22807">
    <property type="entry name" value="NOP2 YEAST -RELATED NOL1/NOP2/FMU SUN DOMAIN-CONTAINING"/>
    <property type="match status" value="1"/>
</dbReference>
<proteinExistence type="inferred from homology"/>
<dbReference type="GO" id="GO:0005730">
    <property type="term" value="C:nucleolus"/>
    <property type="evidence" value="ECO:0007669"/>
    <property type="project" value="TreeGrafter"/>
</dbReference>
<dbReference type="VEuPathDB" id="MicrosporidiaDB:VICG_00332"/>
<dbReference type="STRING" id="993615.L2GQ19"/>
<keyword evidence="3 6" id="KW-0808">Transferase</keyword>
<dbReference type="Gene3D" id="3.40.50.150">
    <property type="entry name" value="Vaccinia Virus protein VP39"/>
    <property type="match status" value="1"/>
</dbReference>
<dbReference type="Proteomes" id="UP000011082">
    <property type="component" value="Unassembled WGS sequence"/>
</dbReference>
<dbReference type="PRINTS" id="PR02008">
    <property type="entry name" value="RCMTFAMILY"/>
</dbReference>
<dbReference type="NCBIfam" id="TIGR00446">
    <property type="entry name" value="nop2p"/>
    <property type="match status" value="1"/>
</dbReference>
<dbReference type="GeneID" id="19881050"/>
<feature type="binding site" evidence="6">
    <location>
        <position position="71"/>
    </location>
    <ligand>
        <name>S-adenosyl-L-methionine</name>
        <dbReference type="ChEBI" id="CHEBI:59789"/>
    </ligand>
</feature>
<gene>
    <name evidence="8" type="ORF">VICG_00332</name>
</gene>
<keyword evidence="9" id="KW-1185">Reference proteome</keyword>
<dbReference type="InterPro" id="IPR011023">
    <property type="entry name" value="Nop2p"/>
</dbReference>
<feature type="active site" description="Nucleophile" evidence="6">
    <location>
        <position position="124"/>
    </location>
</feature>
<accession>L2GQ19</accession>
<dbReference type="PROSITE" id="PS01153">
    <property type="entry name" value="NOL1_NOP2_SUN"/>
    <property type="match status" value="1"/>
</dbReference>
<dbReference type="PANTHER" id="PTHR22807:SF30">
    <property type="entry name" value="28S RRNA (CYTOSINE(4447)-C(5))-METHYLTRANSFERASE-RELATED"/>
    <property type="match status" value="1"/>
</dbReference>
<dbReference type="PROSITE" id="PS51686">
    <property type="entry name" value="SAM_MT_RSMB_NOP"/>
    <property type="match status" value="1"/>
</dbReference>
<evidence type="ECO:0000256" key="1">
    <source>
        <dbReference type="ARBA" id="ARBA00007494"/>
    </source>
</evidence>
<comment type="similarity">
    <text evidence="1 6">Belongs to the class I-like SAM-binding methyltransferase superfamily. RsmB/NOP family.</text>
</comment>
<organism evidence="8 9">
    <name type="scientific">Vittaforma corneae (strain ATCC 50505)</name>
    <name type="common">Microsporidian parasite</name>
    <name type="synonym">Nosema corneum</name>
    <dbReference type="NCBI Taxonomy" id="993615"/>
    <lineage>
        <taxon>Eukaryota</taxon>
        <taxon>Fungi</taxon>
        <taxon>Fungi incertae sedis</taxon>
        <taxon>Microsporidia</taxon>
        <taxon>Nosematidae</taxon>
        <taxon>Vittaforma</taxon>
    </lineage>
</organism>
<protein>
    <recommendedName>
        <fullName evidence="7">SAM-dependent MTase RsmB/NOP-type domain-containing protein</fullName>
    </recommendedName>
</protein>
<dbReference type="AlphaFoldDB" id="L2GQ19"/>
<dbReference type="RefSeq" id="XP_007603785.1">
    <property type="nucleotide sequence ID" value="XM_007603723.1"/>
</dbReference>
<dbReference type="Pfam" id="PF01189">
    <property type="entry name" value="Methyltr_RsmB-F"/>
    <property type="match status" value="1"/>
</dbReference>
<reference evidence="9" key="1">
    <citation type="submission" date="2011-05" db="EMBL/GenBank/DDBJ databases">
        <title>The genome sequence of Vittaforma corneae strain ATCC 50505.</title>
        <authorList>
            <consortium name="The Broad Institute Genome Sequencing Platform"/>
            <person name="Cuomo C."/>
            <person name="Didier E."/>
            <person name="Bowers L."/>
            <person name="Young S.K."/>
            <person name="Zeng Q."/>
            <person name="Gargeya S."/>
            <person name="Fitzgerald M."/>
            <person name="Haas B."/>
            <person name="Abouelleil A."/>
            <person name="Alvarado L."/>
            <person name="Arachchi H.M."/>
            <person name="Berlin A."/>
            <person name="Chapman S.B."/>
            <person name="Gearin G."/>
            <person name="Goldberg J."/>
            <person name="Griggs A."/>
            <person name="Gujja S."/>
            <person name="Hansen M."/>
            <person name="Heiman D."/>
            <person name="Howarth C."/>
            <person name="Larimer J."/>
            <person name="Lui A."/>
            <person name="MacDonald P.J.P."/>
            <person name="McCowen C."/>
            <person name="Montmayeur A."/>
            <person name="Murphy C."/>
            <person name="Neiman D."/>
            <person name="Pearson M."/>
            <person name="Priest M."/>
            <person name="Roberts A."/>
            <person name="Saif S."/>
            <person name="Shea T."/>
            <person name="Sisk P."/>
            <person name="Stolte C."/>
            <person name="Sykes S."/>
            <person name="Wortman J."/>
            <person name="Nusbaum C."/>
            <person name="Birren B."/>
        </authorList>
    </citation>
    <scope>NUCLEOTIDE SEQUENCE [LARGE SCALE GENOMIC DNA]</scope>
    <source>
        <strain evidence="9">ATCC 50505</strain>
    </source>
</reference>
<feature type="binding site" evidence="6">
    <location>
        <position position="56"/>
    </location>
    <ligand>
        <name>S-adenosyl-L-methionine</name>
        <dbReference type="ChEBI" id="CHEBI:59789"/>
    </ligand>
</feature>
<dbReference type="OMA" id="LRCATIQ"/>
<evidence type="ECO:0000313" key="9">
    <source>
        <dbReference type="Proteomes" id="UP000011082"/>
    </source>
</evidence>
<dbReference type="InterPro" id="IPR049560">
    <property type="entry name" value="MeTrfase_RsmB-F_NOP2_cat"/>
</dbReference>
<dbReference type="InterPro" id="IPR029063">
    <property type="entry name" value="SAM-dependent_MTases_sf"/>
</dbReference>
<dbReference type="InParanoid" id="L2GQ19"/>
<evidence type="ECO:0000256" key="6">
    <source>
        <dbReference type="PROSITE-ProRule" id="PRU01023"/>
    </source>
</evidence>
<dbReference type="InterPro" id="IPR023267">
    <property type="entry name" value="RCMT"/>
</dbReference>
<feature type="binding site" evidence="6">
    <location>
        <begin position="5"/>
        <end position="11"/>
    </location>
    <ligand>
        <name>S-adenosyl-L-methionine</name>
        <dbReference type="ChEBI" id="CHEBI:59789"/>
    </ligand>
</feature>
<evidence type="ECO:0000256" key="3">
    <source>
        <dbReference type="ARBA" id="ARBA00022679"/>
    </source>
</evidence>
<evidence type="ECO:0000259" key="7">
    <source>
        <dbReference type="PROSITE" id="PS51686"/>
    </source>
</evidence>
<dbReference type="InterPro" id="IPR018314">
    <property type="entry name" value="RsmB/NOL1/NOP2-like_CS"/>
</dbReference>
<dbReference type="GO" id="GO:0070475">
    <property type="term" value="P:rRNA base methylation"/>
    <property type="evidence" value="ECO:0007669"/>
    <property type="project" value="TreeGrafter"/>
</dbReference>
<feature type="domain" description="SAM-dependent MTase RsmB/NOP-type" evidence="7">
    <location>
        <begin position="1"/>
        <end position="195"/>
    </location>
</feature>
<evidence type="ECO:0000313" key="8">
    <source>
        <dbReference type="EMBL" id="ELA42580.1"/>
    </source>
</evidence>
<dbReference type="GO" id="GO:0003723">
    <property type="term" value="F:RNA binding"/>
    <property type="evidence" value="ECO:0007669"/>
    <property type="project" value="UniProtKB-UniRule"/>
</dbReference>
<keyword evidence="5 6" id="KW-0694">RNA-binding</keyword>
<dbReference type="GO" id="GO:0009383">
    <property type="term" value="F:rRNA (cytosine-C5-)-methyltransferase activity"/>
    <property type="evidence" value="ECO:0007669"/>
    <property type="project" value="TreeGrafter"/>
</dbReference>
<evidence type="ECO:0000256" key="5">
    <source>
        <dbReference type="ARBA" id="ARBA00022884"/>
    </source>
</evidence>
<keyword evidence="2 6" id="KW-0489">Methyltransferase</keyword>
<dbReference type="OrthoDB" id="427002at2759"/>
<dbReference type="InterPro" id="IPR001678">
    <property type="entry name" value="MeTrfase_RsmB-F_NOP2_dom"/>
</dbReference>
<dbReference type="EMBL" id="JH370131">
    <property type="protein sequence ID" value="ELA42580.1"/>
    <property type="molecule type" value="Genomic_DNA"/>
</dbReference>
<sequence>VVDLCAAPGGKSTHIAAILNNTGVLYSNDISKERISSLKSNLSRMAVTNAIITNVDALLFNVGKVDRILLDAPCSGTGVISKDPSIKTSKSVEDIKRVVKIQQKLILHAFDMLRSGGCMVYSTCSVLVEENEGVVDYLLSQRKSAKVVDLNVAVGREGFIHFRNENFNGSLQKARRIYPHVHNMDGFFYVKIFKAE</sequence>
<dbReference type="HOGENOM" id="CLU_005316_7_0_1"/>
<feature type="binding site" evidence="6">
    <location>
        <position position="29"/>
    </location>
    <ligand>
        <name>S-adenosyl-L-methionine</name>
        <dbReference type="ChEBI" id="CHEBI:59789"/>
    </ligand>
</feature>
<feature type="non-terminal residue" evidence="8">
    <location>
        <position position="1"/>
    </location>
</feature>
<evidence type="ECO:0000256" key="4">
    <source>
        <dbReference type="ARBA" id="ARBA00022691"/>
    </source>
</evidence>
<dbReference type="GO" id="GO:0000470">
    <property type="term" value="P:maturation of LSU-rRNA"/>
    <property type="evidence" value="ECO:0007669"/>
    <property type="project" value="TreeGrafter"/>
</dbReference>
<name>L2GQ19_VITCO</name>
<evidence type="ECO:0000256" key="2">
    <source>
        <dbReference type="ARBA" id="ARBA00022603"/>
    </source>
</evidence>
<keyword evidence="4 6" id="KW-0949">S-adenosyl-L-methionine</keyword>